<dbReference type="InterPro" id="IPR008778">
    <property type="entry name" value="Pirin_C_dom"/>
</dbReference>
<dbReference type="PANTHER" id="PTHR13903:SF8">
    <property type="entry name" value="PIRIN"/>
    <property type="match status" value="1"/>
</dbReference>
<dbReference type="Pfam" id="PF02678">
    <property type="entry name" value="Pirin"/>
    <property type="match status" value="1"/>
</dbReference>
<dbReference type="EMBL" id="LT906479">
    <property type="protein sequence ID" value="SNV84238.1"/>
    <property type="molecule type" value="Genomic_DNA"/>
</dbReference>
<name>A0A240AMZ9_SERFI</name>
<feature type="domain" description="Pirin C-terminal" evidence="5">
    <location>
        <begin position="181"/>
        <end position="274"/>
    </location>
</feature>
<comment type="similarity">
    <text evidence="1 3">Belongs to the pirin family.</text>
</comment>
<feature type="binding site" evidence="2">
    <location>
        <position position="102"/>
    </location>
    <ligand>
        <name>Fe cation</name>
        <dbReference type="ChEBI" id="CHEBI:24875"/>
    </ligand>
</feature>
<dbReference type="InterPro" id="IPR011051">
    <property type="entry name" value="RmlC_Cupin_sf"/>
</dbReference>
<evidence type="ECO:0000313" key="7">
    <source>
        <dbReference type="Proteomes" id="UP000215134"/>
    </source>
</evidence>
<keyword evidence="7" id="KW-1185">Reference proteome</keyword>
<dbReference type="KEGG" id="sfj:SAMEA4384070_0382"/>
<dbReference type="InterPro" id="IPR014710">
    <property type="entry name" value="RmlC-like_jellyroll"/>
</dbReference>
<dbReference type="SUPFAM" id="SSF51182">
    <property type="entry name" value="RmlC-like cupins"/>
    <property type="match status" value="1"/>
</dbReference>
<dbReference type="InterPro" id="IPR003829">
    <property type="entry name" value="Pirin_N_dom"/>
</dbReference>
<dbReference type="Gene3D" id="2.60.120.10">
    <property type="entry name" value="Jelly Rolls"/>
    <property type="match status" value="2"/>
</dbReference>
<protein>
    <submittedName>
        <fullName evidence="6">Pirin</fullName>
    </submittedName>
</protein>
<reference evidence="6 7" key="1">
    <citation type="submission" date="2017-06" db="EMBL/GenBank/DDBJ databases">
        <authorList>
            <consortium name="Pathogen Informatics"/>
        </authorList>
    </citation>
    <scope>NUCLEOTIDE SEQUENCE [LARGE SCALE GENOMIC DNA]</scope>
    <source>
        <strain evidence="6 7">NCTC12148</strain>
    </source>
</reference>
<keyword evidence="2" id="KW-0408">Iron</keyword>
<feature type="binding site" evidence="2">
    <location>
        <position position="100"/>
    </location>
    <ligand>
        <name>Fe cation</name>
        <dbReference type="ChEBI" id="CHEBI:24875"/>
    </ligand>
</feature>
<sequence length="282" mass="31329">MKISFSNVTPMEMQMLSSHFSAARIDIEQLDKFMNPVMGLDHFLMSGPTFAPHPHAGFSAISYLFEDSKGGMLNRDSMGHSFIAQPGDVIWTQAAHGLVHDEVPVQTGQKVHGIQLFVNLRGTNKNLPPEVFHLNASDAPQIGNNGNRVRLLVGCYQTYVSPLKPAEPFLMTDGYYKVEDELVLPPDWRTLFFQLKGDMTINVDGHQRRLQGPGIVGLHNRQITQVKLIPNTDSHLMVLAGPVNNEPVASYGPFIMNNKQEIEAAITRYRNGDMGSLSPRHG</sequence>
<comment type="cofactor">
    <cofactor evidence="2">
        <name>Fe cation</name>
        <dbReference type="ChEBI" id="CHEBI:24875"/>
    </cofactor>
    <text evidence="2">Binds 1 Fe cation per subunit.</text>
</comment>
<feature type="binding site" evidence="2">
    <location>
        <position position="53"/>
    </location>
    <ligand>
        <name>Fe cation</name>
        <dbReference type="ChEBI" id="CHEBI:24875"/>
    </ligand>
</feature>
<feature type="binding site" evidence="2">
    <location>
        <position position="55"/>
    </location>
    <ligand>
        <name>Fe cation</name>
        <dbReference type="ChEBI" id="CHEBI:24875"/>
    </ligand>
</feature>
<accession>A0A240AMZ9</accession>
<evidence type="ECO:0000259" key="4">
    <source>
        <dbReference type="Pfam" id="PF02678"/>
    </source>
</evidence>
<keyword evidence="2" id="KW-0479">Metal-binding</keyword>
<proteinExistence type="inferred from homology"/>
<organism evidence="6 7">
    <name type="scientific">Serratia ficaria</name>
    <dbReference type="NCBI Taxonomy" id="61651"/>
    <lineage>
        <taxon>Bacteria</taxon>
        <taxon>Pseudomonadati</taxon>
        <taxon>Pseudomonadota</taxon>
        <taxon>Gammaproteobacteria</taxon>
        <taxon>Enterobacterales</taxon>
        <taxon>Yersiniaceae</taxon>
        <taxon>Serratia</taxon>
    </lineage>
</organism>
<dbReference type="PANTHER" id="PTHR13903">
    <property type="entry name" value="PIRIN-RELATED"/>
    <property type="match status" value="1"/>
</dbReference>
<dbReference type="Pfam" id="PF05726">
    <property type="entry name" value="Pirin_C"/>
    <property type="match status" value="1"/>
</dbReference>
<dbReference type="GO" id="GO:0046872">
    <property type="term" value="F:metal ion binding"/>
    <property type="evidence" value="ECO:0007669"/>
    <property type="project" value="UniProtKB-KW"/>
</dbReference>
<evidence type="ECO:0000256" key="2">
    <source>
        <dbReference type="PIRSR" id="PIRSR006232-1"/>
    </source>
</evidence>
<evidence type="ECO:0000259" key="5">
    <source>
        <dbReference type="Pfam" id="PF05726"/>
    </source>
</evidence>
<evidence type="ECO:0000313" key="6">
    <source>
        <dbReference type="EMBL" id="SNV84238.1"/>
    </source>
</evidence>
<dbReference type="Proteomes" id="UP000215134">
    <property type="component" value="Chromosome 1"/>
</dbReference>
<gene>
    <name evidence="6" type="ORF">SAMEA4384070_00382</name>
</gene>
<feature type="domain" description="Pirin N-terminal" evidence="4">
    <location>
        <begin position="41"/>
        <end position="118"/>
    </location>
</feature>
<dbReference type="PIRSF" id="PIRSF006232">
    <property type="entry name" value="Pirin"/>
    <property type="match status" value="1"/>
</dbReference>
<evidence type="ECO:0000256" key="3">
    <source>
        <dbReference type="RuleBase" id="RU003457"/>
    </source>
</evidence>
<evidence type="ECO:0000256" key="1">
    <source>
        <dbReference type="ARBA" id="ARBA00008416"/>
    </source>
</evidence>
<dbReference type="InterPro" id="IPR012093">
    <property type="entry name" value="Pirin"/>
</dbReference>
<dbReference type="AlphaFoldDB" id="A0A240AMZ9"/>